<dbReference type="AlphaFoldDB" id="A0A5E7WJF2"/>
<evidence type="ECO:0000256" key="2">
    <source>
        <dbReference type="SAM" id="MobiDB-lite"/>
    </source>
</evidence>
<evidence type="ECO:0000313" key="4">
    <source>
        <dbReference type="EMBL" id="VVQ35509.1"/>
    </source>
</evidence>
<protein>
    <recommendedName>
        <fullName evidence="3">CHAT domain-containing protein</fullName>
    </recommendedName>
</protein>
<dbReference type="Pfam" id="PF12770">
    <property type="entry name" value="CHAT"/>
    <property type="match status" value="1"/>
</dbReference>
<feature type="region of interest" description="Disordered" evidence="2">
    <location>
        <begin position="91"/>
        <end position="130"/>
    </location>
</feature>
<evidence type="ECO:0000259" key="3">
    <source>
        <dbReference type="Pfam" id="PF12770"/>
    </source>
</evidence>
<dbReference type="Proteomes" id="UP000325645">
    <property type="component" value="Unassembled WGS sequence"/>
</dbReference>
<dbReference type="RefSeq" id="WP_150658071.1">
    <property type="nucleotide sequence ID" value="NZ_CABVJH010000008.1"/>
</dbReference>
<evidence type="ECO:0000256" key="1">
    <source>
        <dbReference type="SAM" id="Coils"/>
    </source>
</evidence>
<feature type="domain" description="CHAT" evidence="3">
    <location>
        <begin position="151"/>
        <end position="342"/>
    </location>
</feature>
<dbReference type="InterPro" id="IPR024983">
    <property type="entry name" value="CHAT_dom"/>
</dbReference>
<gene>
    <name evidence="4" type="ORF">PS943_04381</name>
</gene>
<dbReference type="EMBL" id="CABVJH010000008">
    <property type="protein sequence ID" value="VVQ35509.1"/>
    <property type="molecule type" value="Genomic_DNA"/>
</dbReference>
<sequence>MSIDSYQRQVTTCQKNIAKLQADKGKAAAKAADAQKKQGNALAAARRTTSLPTIKAKQRDADRYASDHAKAMAEVAKFDGKIASEQKKQLDAQHRLDQEAARHKKKYLADQKKNEAESKKQALAQRREDQAHELRMRKVDAGLARHEILHAQTALQLQILQTLPERITVLFFSADPGRSTSNALALDEEVRLIERNIRLSKHRDAIDFQTRWAARPSDILQAINELEPTVVHFSGHGTSDDELVLLDELGEPKLIRKEAIVRAITAPNSTIKLVFFNSCFSYNQAEACAGNISAAVGMNREIGDLAARVFAAQFYSGIGFGLSIPKAFAQAQAALMMEDMDQADIPELYQSTTCTEEDLTLVRPAATPGN</sequence>
<organism evidence="4 5">
    <name type="scientific">Pseudomonas fluorescens</name>
    <dbReference type="NCBI Taxonomy" id="294"/>
    <lineage>
        <taxon>Bacteria</taxon>
        <taxon>Pseudomonadati</taxon>
        <taxon>Pseudomonadota</taxon>
        <taxon>Gammaproteobacteria</taxon>
        <taxon>Pseudomonadales</taxon>
        <taxon>Pseudomonadaceae</taxon>
        <taxon>Pseudomonas</taxon>
    </lineage>
</organism>
<proteinExistence type="predicted"/>
<feature type="coiled-coil region" evidence="1">
    <location>
        <begin position="3"/>
        <end position="37"/>
    </location>
</feature>
<keyword evidence="1" id="KW-0175">Coiled coil</keyword>
<accession>A0A5E7WJF2</accession>
<name>A0A5E7WJF2_PSEFL</name>
<evidence type="ECO:0000313" key="5">
    <source>
        <dbReference type="Proteomes" id="UP000325645"/>
    </source>
</evidence>
<reference evidence="4 5" key="1">
    <citation type="submission" date="2019-09" db="EMBL/GenBank/DDBJ databases">
        <authorList>
            <person name="Chandra G."/>
            <person name="Truman W A."/>
        </authorList>
    </citation>
    <scope>NUCLEOTIDE SEQUENCE [LARGE SCALE GENOMIC DNA]</scope>
    <source>
        <strain evidence="4">PS943</strain>
    </source>
</reference>